<dbReference type="Pfam" id="PF07731">
    <property type="entry name" value="Cu-oxidase_2"/>
    <property type="match status" value="2"/>
</dbReference>
<dbReference type="InterPro" id="IPR011009">
    <property type="entry name" value="Kinase-like_dom_sf"/>
</dbReference>
<dbReference type="eggNOG" id="KOG1263">
    <property type="taxonomic scope" value="Eukaryota"/>
</dbReference>
<feature type="transmembrane region" description="Helical" evidence="8">
    <location>
        <begin position="687"/>
        <end position="705"/>
    </location>
</feature>
<dbReference type="Gene3D" id="1.10.510.10">
    <property type="entry name" value="Transferase(Phosphotransferase) domain 1"/>
    <property type="match status" value="1"/>
</dbReference>
<evidence type="ECO:0000256" key="8">
    <source>
        <dbReference type="SAM" id="Phobius"/>
    </source>
</evidence>
<dbReference type="EMBL" id="GG666565">
    <property type="protein sequence ID" value="EEN54448.1"/>
    <property type="molecule type" value="Genomic_DNA"/>
</dbReference>
<dbReference type="InterPro" id="IPR001117">
    <property type="entry name" value="Cu-oxidase_2nd"/>
</dbReference>
<keyword evidence="8" id="KW-0812">Transmembrane</keyword>
<keyword evidence="8" id="KW-0472">Membrane</keyword>
<evidence type="ECO:0000313" key="10">
    <source>
        <dbReference type="EMBL" id="EEN54448.1"/>
    </source>
</evidence>
<dbReference type="eggNOG" id="KOG1187">
    <property type="taxonomic scope" value="Eukaryota"/>
</dbReference>
<dbReference type="InterPro" id="IPR045087">
    <property type="entry name" value="Cu-oxidase_fam"/>
</dbReference>
<evidence type="ECO:0000256" key="6">
    <source>
        <dbReference type="ARBA" id="ARBA00023008"/>
    </source>
</evidence>
<dbReference type="GO" id="GO:0004322">
    <property type="term" value="F:ferroxidase activity"/>
    <property type="evidence" value="ECO:0007669"/>
    <property type="project" value="UniProtKB-EC"/>
</dbReference>
<organism>
    <name type="scientific">Branchiostoma floridae</name>
    <name type="common">Florida lancelet</name>
    <name type="synonym">Amphioxus</name>
    <dbReference type="NCBI Taxonomy" id="7739"/>
    <lineage>
        <taxon>Eukaryota</taxon>
        <taxon>Metazoa</taxon>
        <taxon>Chordata</taxon>
        <taxon>Cephalochordata</taxon>
        <taxon>Leptocardii</taxon>
        <taxon>Amphioxiformes</taxon>
        <taxon>Branchiostomatidae</taxon>
        <taxon>Branchiostoma</taxon>
    </lineage>
</organism>
<dbReference type="PROSITE" id="PS00080">
    <property type="entry name" value="MULTICOPPER_OXIDASE2"/>
    <property type="match status" value="2"/>
</dbReference>
<dbReference type="InParanoid" id="C3YYU0"/>
<dbReference type="CDD" id="cd13858">
    <property type="entry name" value="CuRO_1_tcLCC2_insect_like"/>
    <property type="match status" value="2"/>
</dbReference>
<proteinExistence type="inferred from homology"/>
<dbReference type="FunFam" id="2.60.40.420:FF:000100">
    <property type="entry name" value="Uncharacterized protein"/>
    <property type="match status" value="2"/>
</dbReference>
<feature type="transmembrane region" description="Helical" evidence="8">
    <location>
        <begin position="1797"/>
        <end position="1818"/>
    </location>
</feature>
<dbReference type="InterPro" id="IPR008972">
    <property type="entry name" value="Cupredoxin"/>
</dbReference>
<evidence type="ECO:0000256" key="2">
    <source>
        <dbReference type="ARBA" id="ARBA00010617"/>
    </source>
</evidence>
<comment type="similarity">
    <text evidence="2">Belongs to the cytochrome P450 family.</text>
</comment>
<dbReference type="PANTHER" id="PTHR11709:SF394">
    <property type="entry name" value="FI03373P-RELATED"/>
    <property type="match status" value="1"/>
</dbReference>
<keyword evidence="8" id="KW-1133">Transmembrane helix</keyword>
<dbReference type="InterPro" id="IPR002355">
    <property type="entry name" value="Cu_oxidase_Cu_BS"/>
</dbReference>
<protein>
    <recommendedName>
        <fullName evidence="3">ferroxidase</fullName>
        <ecNumber evidence="3">1.16.3.1</ecNumber>
    </recommendedName>
</protein>
<dbReference type="GO" id="GO:0016705">
    <property type="term" value="F:oxidoreductase activity, acting on paired donors, with incorporation or reduction of molecular oxygen"/>
    <property type="evidence" value="ECO:0007669"/>
    <property type="project" value="InterPro"/>
</dbReference>
<feature type="domain" description="Protein kinase" evidence="9">
    <location>
        <begin position="1914"/>
        <end position="2174"/>
    </location>
</feature>
<dbReference type="InterPro" id="IPR022049">
    <property type="entry name" value="FAM69_kinase_dom"/>
</dbReference>
<sequence length="2174" mass="243062">MTHTGNADGSVHGIEILANGSLQDKYSLSQGDMDGPIVPVNETITADGVQRNVILVNDQFPGPTLEVMEGAQVVVTVVNELLREATSLHFHGMYMRGVPYMDGVPYVTQCPILPMHSFTYRFKAEPAGTHWYHSHLGSQKEDGLYGAFIVHKNSIPTTPSLPMFLQDWWHDDFNTIDVDSAYMEHRGPGRFFGPWQERGFSFEGTELTALNFKSALINGRGRYNNNSAPLTRFEISSGETLRFRLINAGAEYTFRVSIDAHSMTVVANDGHDVEPVHVQSILVFPGESYDFEVVGDPSNSGTYWIRAQTLWAGKGPDVEPEDRLQEVRAILAYDNAPTDEDPNSAMQTCTENSPCRVLNCPFPAFPAGSNTECIYVSDLNSTEEYSMSDESETEEYFFNFGYQIGSSVNGRKFDTPKKPLIFKAPYDITPCEATCETDGCKCTYMVEIPLGKTIRFVLMDLGVESEGHHLIHLHGYDFRVLAMGFPVHNETTGRWISQNADIDCGNDNKCNMASWNVTRPNLNYNKPPIRDTVVIPARGYTVIEFRSNNPGFWYFHCHQTTHMNEGMSMIIAEALDKLPALPYGFPTCGDFTGTEKPPGRGRTVAAMEQSVTKVELDHTQLVIIIVISAAMSATIALAAVGIYNARAKVNAFQRQVVKRSYVVCDQALGPQVLTTDKPLDTRHKPRGIMHLLNAFILPCLCVTMATTQRCTDDVCEFTLVVRYARTMTHTERDGEVHGIEILTNGSLQDKYSLSQGDMDGPIVPVEETITADGVQRNVIVVNDQFPGPTLEVIEGAQVVVTVVNNLLREATSLHFHGMYMRGVPYMDGVPYVTQCPILPMHSFTYRFMAEPAGTHWYHSHLGSQKEEGLYGAFIVHKNSMPTTPSLPMFLQDWWHDDFNNIDVDSAFMEHRGPGRFFVPWQNRGFSFDGNKLSSVRFISALINGRGRYNNNSAPLTRFEISPGETLRFRLINAGAEYTFRVSIDAHSMTVVANDGHDVEPVQVQSILVFPGESYDFEVVGDPSNSGTYWIRAQTLWAGKGPDVEPEDRLQEVRAILAYDNDPTDEDPNSDMQNCTENSPCRVLNCPFPAFPAGSNTECVYVSDLNSTEEYSMPDESETEEYFFNFGYQIGSSVNGRKFATPKKPLIFKAPYDITPCEATCETDGCTCTYTTEIPLGKTIRFVLMSLGFGSGGHHVIHLHGYDFRVLAMGFPEYNETTGRWITQNDDINCGDDNKCNMAAWNVARPNLNYNKPPTRDTVVIPARGYTVIEFRSNNPGFWLFHCHQTTHMKEGMSMIIAEALDKLPALPYGFPTCGDFTGTEKPPGRGRTAAAMEQSVTLVELDNTQLVIIIVVSAAMSATIALAAVGIYNARVNKSKEKMIDTPIVGRRAAFTQAGLQNVPVWRPLGGRNGRGAASSAAATEQTTVQDGAARPFDEIPGPRGLPFIGTALDYSPFGRFPIHTKMANSTIERYQTYGKIYREKIGLRDMVFVCDPKDIETVFRSDGRLPERPIPESIATYRRLKNKPLGVALLNGEEWFRLRRSVNKDMMRPKAVGAYATMQDEVSRELVGLIQGVVRKGKTAGQVPDFTKLLYKWGLESLSLVVLGKRLGCLTLDQLPEDSDAQRMIGAVNDFFYSFAKLQMSFPLFRYIRTPGWTTFERAMDTVSSITEKMIGERLEKLRQMEEPPDEADFLTSLLSREDMNLDEAIQMSVDLLQGAIDTTAHTLVFNLYCLAKNPDAQQKLYEEILEVVPPEQPIDDRVLNKMHYLRAVVKETFRCAINSIMARHRTLHHGHRRKLSFIIPVLLVYVLVSAFLDLTYSGYMAKHVSDGDSHQTITTTEGTNMTKLLWEGLSRLEQMDQQRANLTEKLKNIAKMANVSEEAIGPWLSQLRPMTIVDAPAGNRTALLTCQDIAEIRISNPMGKGVTKVVELGNYQGHGVAVKRVLPTVKDVRECKRTIERSGWNKCFVFPNYKLLKEILLLQQLKHPNIVQLLGYCVQNEETDENLAEHGVVSVTEMGTKFHVGRARKMDWKMRLKMAIDLASLLDYLEHSPMGSLLMADFKVEQFVWVGGKVKLTDLDDVSNVERKCAVDSDCWVDKKDVGVPCTNGSCRGLNAKHNMNGAYKTILRHIMVHTGTEETALREDLRSVSISAASLHSRLLQLLDKELAIDSPTHR</sequence>
<dbReference type="InterPro" id="IPR000719">
    <property type="entry name" value="Prot_kinase_dom"/>
</dbReference>
<keyword evidence="6" id="KW-0186">Copper</keyword>
<gene>
    <name evidence="10" type="ORF">BRAFLDRAFT_83240</name>
</gene>
<feature type="transmembrane region" description="Helical" evidence="8">
    <location>
        <begin position="621"/>
        <end position="645"/>
    </location>
</feature>
<dbReference type="PRINTS" id="PR00463">
    <property type="entry name" value="EP450I"/>
</dbReference>
<dbReference type="GO" id="GO:0005507">
    <property type="term" value="F:copper ion binding"/>
    <property type="evidence" value="ECO:0007669"/>
    <property type="project" value="InterPro"/>
</dbReference>
<dbReference type="Gene3D" id="1.10.630.10">
    <property type="entry name" value="Cytochrome P450"/>
    <property type="match status" value="1"/>
</dbReference>
<dbReference type="GO" id="GO:0004497">
    <property type="term" value="F:monooxygenase activity"/>
    <property type="evidence" value="ECO:0007669"/>
    <property type="project" value="InterPro"/>
</dbReference>
<dbReference type="PROSITE" id="PS00079">
    <property type="entry name" value="MULTICOPPER_OXIDASE1"/>
    <property type="match status" value="2"/>
</dbReference>
<dbReference type="GO" id="GO:0020037">
    <property type="term" value="F:heme binding"/>
    <property type="evidence" value="ECO:0007669"/>
    <property type="project" value="InterPro"/>
</dbReference>
<feature type="transmembrane region" description="Helical" evidence="8">
    <location>
        <begin position="1346"/>
        <end position="1370"/>
    </location>
</feature>
<dbReference type="CDD" id="cd13884">
    <property type="entry name" value="CuRO_2_tcLCC_insect_like"/>
    <property type="match status" value="2"/>
</dbReference>
<dbReference type="InterPro" id="IPR033138">
    <property type="entry name" value="Cu_oxidase_CS"/>
</dbReference>
<dbReference type="FunFam" id="1.10.630.10:FF:000442">
    <property type="entry name" value="Putative cytochrome P450 superfamily protein"/>
    <property type="match status" value="1"/>
</dbReference>
<dbReference type="PROSITE" id="PS50011">
    <property type="entry name" value="PROTEIN_KINASE_DOM"/>
    <property type="match status" value="1"/>
</dbReference>
<feature type="region of interest" description="Disordered" evidence="7">
    <location>
        <begin position="1410"/>
        <end position="1432"/>
    </location>
</feature>
<dbReference type="InterPro" id="IPR036396">
    <property type="entry name" value="Cyt_P450_sf"/>
</dbReference>
<reference evidence="10" key="1">
    <citation type="journal article" date="2008" name="Nature">
        <title>The amphioxus genome and the evolution of the chordate karyotype.</title>
        <authorList>
            <consortium name="US DOE Joint Genome Institute (JGI-PGF)"/>
            <person name="Putnam N.H."/>
            <person name="Butts T."/>
            <person name="Ferrier D.E.K."/>
            <person name="Furlong R.F."/>
            <person name="Hellsten U."/>
            <person name="Kawashima T."/>
            <person name="Robinson-Rechavi M."/>
            <person name="Shoguchi E."/>
            <person name="Terry A."/>
            <person name="Yu J.-K."/>
            <person name="Benito-Gutierrez E.L."/>
            <person name="Dubchak I."/>
            <person name="Garcia-Fernandez J."/>
            <person name="Gibson-Brown J.J."/>
            <person name="Grigoriev I.V."/>
            <person name="Horton A.C."/>
            <person name="de Jong P.J."/>
            <person name="Jurka J."/>
            <person name="Kapitonov V.V."/>
            <person name="Kohara Y."/>
            <person name="Kuroki Y."/>
            <person name="Lindquist E."/>
            <person name="Lucas S."/>
            <person name="Osoegawa K."/>
            <person name="Pennacchio L.A."/>
            <person name="Salamov A.A."/>
            <person name="Satou Y."/>
            <person name="Sauka-Spengler T."/>
            <person name="Schmutz J."/>
            <person name="Shin-I T."/>
            <person name="Toyoda A."/>
            <person name="Bronner-Fraser M."/>
            <person name="Fujiyama A."/>
            <person name="Holland L.Z."/>
            <person name="Holland P.W.H."/>
            <person name="Satoh N."/>
            <person name="Rokhsar D.S."/>
        </authorList>
    </citation>
    <scope>NUCLEOTIDE SEQUENCE [LARGE SCALE GENOMIC DNA]</scope>
    <source>
        <strain evidence="10">S238N-H82</strain>
        <tissue evidence="10">Testes</tissue>
    </source>
</reference>
<keyword evidence="4" id="KW-0479">Metal-binding</keyword>
<dbReference type="GO" id="GO:0004672">
    <property type="term" value="F:protein kinase activity"/>
    <property type="evidence" value="ECO:0007669"/>
    <property type="project" value="InterPro"/>
</dbReference>
<dbReference type="Pfam" id="PF00067">
    <property type="entry name" value="p450"/>
    <property type="match status" value="1"/>
</dbReference>
<evidence type="ECO:0000256" key="1">
    <source>
        <dbReference type="ARBA" id="ARBA00010609"/>
    </source>
</evidence>
<evidence type="ECO:0000256" key="4">
    <source>
        <dbReference type="ARBA" id="ARBA00022723"/>
    </source>
</evidence>
<comment type="similarity">
    <text evidence="1">Belongs to the multicopper oxidase family.</text>
</comment>
<dbReference type="InterPro" id="IPR011706">
    <property type="entry name" value="Cu-oxidase_C"/>
</dbReference>
<dbReference type="InterPro" id="IPR001128">
    <property type="entry name" value="Cyt_P450"/>
</dbReference>
<dbReference type="Pfam" id="PF07732">
    <property type="entry name" value="Cu-oxidase_3"/>
    <property type="match status" value="2"/>
</dbReference>
<dbReference type="FunFam" id="2.60.40.420:FF:000113">
    <property type="entry name" value="Uncharacterized protein"/>
    <property type="match status" value="2"/>
</dbReference>
<dbReference type="CDD" id="cd11054">
    <property type="entry name" value="CYP24A1-like"/>
    <property type="match status" value="1"/>
</dbReference>
<evidence type="ECO:0000256" key="3">
    <source>
        <dbReference type="ARBA" id="ARBA00013107"/>
    </source>
</evidence>
<dbReference type="GO" id="GO:0005524">
    <property type="term" value="F:ATP binding"/>
    <property type="evidence" value="ECO:0007669"/>
    <property type="project" value="InterPro"/>
</dbReference>
<accession>C3YYU0</accession>
<dbReference type="Pfam" id="PF00394">
    <property type="entry name" value="Cu-oxidase"/>
    <property type="match status" value="2"/>
</dbReference>
<dbReference type="InterPro" id="IPR011707">
    <property type="entry name" value="Cu-oxidase-like_N"/>
</dbReference>
<dbReference type="eggNOG" id="KOG0159">
    <property type="taxonomic scope" value="Eukaryota"/>
</dbReference>
<dbReference type="SUPFAM" id="SSF49503">
    <property type="entry name" value="Cupredoxins"/>
    <property type="match status" value="6"/>
</dbReference>
<evidence type="ECO:0000256" key="5">
    <source>
        <dbReference type="ARBA" id="ARBA00023002"/>
    </source>
</evidence>
<keyword evidence="5" id="KW-0560">Oxidoreductase</keyword>
<dbReference type="EC" id="1.16.3.1" evidence="3"/>
<evidence type="ECO:0000256" key="7">
    <source>
        <dbReference type="SAM" id="MobiDB-lite"/>
    </source>
</evidence>
<evidence type="ECO:0000259" key="9">
    <source>
        <dbReference type="PROSITE" id="PS50011"/>
    </source>
</evidence>
<dbReference type="SUPFAM" id="SSF48264">
    <property type="entry name" value="Cytochrome P450"/>
    <property type="match status" value="1"/>
</dbReference>
<dbReference type="GO" id="GO:0005506">
    <property type="term" value="F:iron ion binding"/>
    <property type="evidence" value="ECO:0007669"/>
    <property type="project" value="InterPro"/>
</dbReference>
<dbReference type="Pfam" id="PF12260">
    <property type="entry name" value="PIP49_C"/>
    <property type="match status" value="1"/>
</dbReference>
<dbReference type="PANTHER" id="PTHR11709">
    <property type="entry name" value="MULTI-COPPER OXIDASE"/>
    <property type="match status" value="1"/>
</dbReference>
<dbReference type="CDD" id="cd13905">
    <property type="entry name" value="CuRO_3_tcLLC2_insect_like"/>
    <property type="match status" value="2"/>
</dbReference>
<dbReference type="FunFam" id="2.60.40.420:FF:000120">
    <property type="entry name" value="Uncharacterized protein"/>
    <property type="match status" value="2"/>
</dbReference>
<dbReference type="InterPro" id="IPR002401">
    <property type="entry name" value="Cyt_P450_E_grp-I"/>
</dbReference>
<name>C3YYU0_BRAFL</name>
<dbReference type="SUPFAM" id="SSF56112">
    <property type="entry name" value="Protein kinase-like (PK-like)"/>
    <property type="match status" value="1"/>
</dbReference>
<dbReference type="Gene3D" id="2.60.40.420">
    <property type="entry name" value="Cupredoxins - blue copper proteins"/>
    <property type="match status" value="6"/>
</dbReference>